<dbReference type="PANTHER" id="PTHR48048">
    <property type="entry name" value="GLYCOSYLTRANSFERASE"/>
    <property type="match status" value="1"/>
</dbReference>
<evidence type="ECO:0000256" key="5">
    <source>
        <dbReference type="RuleBase" id="RU362057"/>
    </source>
</evidence>
<dbReference type="Proteomes" id="UP000015453">
    <property type="component" value="Unassembled WGS sequence"/>
</dbReference>
<dbReference type="GO" id="GO:0016138">
    <property type="term" value="P:glycoside biosynthetic process"/>
    <property type="evidence" value="ECO:0007669"/>
    <property type="project" value="UniProtKB-ARBA"/>
</dbReference>
<keyword evidence="2 4" id="KW-0328">Glycosyltransferase</keyword>
<evidence type="ECO:0000313" key="8">
    <source>
        <dbReference type="Proteomes" id="UP000015453"/>
    </source>
</evidence>
<gene>
    <name evidence="7" type="ORF">M569_02997</name>
</gene>
<keyword evidence="3 4" id="KW-0808">Transferase</keyword>
<dbReference type="SUPFAM" id="SSF53756">
    <property type="entry name" value="UDP-Glycosyltransferase/glycogen phosphorylase"/>
    <property type="match status" value="1"/>
</dbReference>
<accession>S8EGF6</accession>
<evidence type="ECO:0000256" key="3">
    <source>
        <dbReference type="ARBA" id="ARBA00022679"/>
    </source>
</evidence>
<dbReference type="InterPro" id="IPR050481">
    <property type="entry name" value="UDP-glycosyltransf_plant"/>
</dbReference>
<dbReference type="InterPro" id="IPR035595">
    <property type="entry name" value="UDP_glycos_trans_CS"/>
</dbReference>
<dbReference type="EMBL" id="AUSU01001120">
    <property type="protein sequence ID" value="EPS71762.1"/>
    <property type="molecule type" value="Genomic_DNA"/>
</dbReference>
<protein>
    <recommendedName>
        <fullName evidence="5">Glycosyltransferase</fullName>
        <ecNumber evidence="5">2.4.1.-</ecNumber>
    </recommendedName>
</protein>
<dbReference type="OrthoDB" id="5835829at2759"/>
<evidence type="ECO:0000256" key="2">
    <source>
        <dbReference type="ARBA" id="ARBA00022676"/>
    </source>
</evidence>
<dbReference type="Pfam" id="PF00201">
    <property type="entry name" value="UDPGT"/>
    <property type="match status" value="1"/>
</dbReference>
<organism evidence="7 8">
    <name type="scientific">Genlisea aurea</name>
    <dbReference type="NCBI Taxonomy" id="192259"/>
    <lineage>
        <taxon>Eukaryota</taxon>
        <taxon>Viridiplantae</taxon>
        <taxon>Streptophyta</taxon>
        <taxon>Embryophyta</taxon>
        <taxon>Tracheophyta</taxon>
        <taxon>Spermatophyta</taxon>
        <taxon>Magnoliopsida</taxon>
        <taxon>eudicotyledons</taxon>
        <taxon>Gunneridae</taxon>
        <taxon>Pentapetalae</taxon>
        <taxon>asterids</taxon>
        <taxon>lamiids</taxon>
        <taxon>Lamiales</taxon>
        <taxon>Lentibulariaceae</taxon>
        <taxon>Genlisea</taxon>
    </lineage>
</organism>
<dbReference type="CDD" id="cd03784">
    <property type="entry name" value="GT1_Gtf-like"/>
    <property type="match status" value="1"/>
</dbReference>
<feature type="signal peptide" evidence="6">
    <location>
        <begin position="1"/>
        <end position="24"/>
    </location>
</feature>
<dbReference type="GO" id="GO:0035251">
    <property type="term" value="F:UDP-glucosyltransferase activity"/>
    <property type="evidence" value="ECO:0007669"/>
    <property type="project" value="InterPro"/>
</dbReference>
<dbReference type="PROSITE" id="PS00375">
    <property type="entry name" value="UDPGT"/>
    <property type="match status" value="1"/>
</dbReference>
<evidence type="ECO:0000256" key="4">
    <source>
        <dbReference type="RuleBase" id="RU003718"/>
    </source>
</evidence>
<reference evidence="7 8" key="1">
    <citation type="journal article" date="2013" name="BMC Genomics">
        <title>The miniature genome of a carnivorous plant Genlisea aurea contains a low number of genes and short non-coding sequences.</title>
        <authorList>
            <person name="Leushkin E.V."/>
            <person name="Sutormin R.A."/>
            <person name="Nabieva E.R."/>
            <person name="Penin A.A."/>
            <person name="Kondrashov A.S."/>
            <person name="Logacheva M.D."/>
        </authorList>
    </citation>
    <scope>NUCLEOTIDE SEQUENCE [LARGE SCALE GENOMIC DNA]</scope>
</reference>
<dbReference type="EC" id="2.4.1.-" evidence="5"/>
<feature type="non-terminal residue" evidence="7">
    <location>
        <position position="431"/>
    </location>
</feature>
<keyword evidence="6" id="KW-0732">Signal</keyword>
<dbReference type="InterPro" id="IPR002213">
    <property type="entry name" value="UDP_glucos_trans"/>
</dbReference>
<sequence length="431" mass="47734">HLALLPVAGMGHLMPFLRLGAMLAARGATVTIITAHPTVTTAESDHLSRFFSQFPAINRLEFHLIPREEYNSELKNDDPFFIQFESIGKSAHLLVPQLSSLSPPLSALVADFPVNAALSEISDALSIPLYTLITTSARFFTIMFHLPRILEDNKKEAIEIPKLGKIPSSSIPPIMLDQAHFFSSFITSNALTLHKSKGILINTFHSFEPEAIQCLTNPLPCPILPIGPLDVYDQHQPFNLLPWLDNQSPGSVVYVSFGNRTSLSKQQLQELGHGLEKSRCKFLWVVKSKKVDTEDTEGIDEILGGPFVERNKERGMILKGWVDQEKILGHPSVGGFMSHCGWNSVMEAARLGVPILAWPQHGDQRINADVVEKGGLGIWPEEWGWLGQKLVKRDEISNMISKLMGENEGCIEKAQLVKEKANAAKQVGNES</sequence>
<name>S8EGF6_9LAMI</name>
<comment type="similarity">
    <text evidence="1 4">Belongs to the UDP-glycosyltransferase family.</text>
</comment>
<dbReference type="PANTHER" id="PTHR48048:SF76">
    <property type="entry name" value="UDP-GLYCOSYLTRANSFERASE 708D1-LIKE"/>
    <property type="match status" value="1"/>
</dbReference>
<feature type="non-terminal residue" evidence="7">
    <location>
        <position position="1"/>
    </location>
</feature>
<proteinExistence type="inferred from homology"/>
<dbReference type="Gene3D" id="3.40.50.2000">
    <property type="entry name" value="Glycogen Phosphorylase B"/>
    <property type="match status" value="2"/>
</dbReference>
<evidence type="ECO:0000313" key="7">
    <source>
        <dbReference type="EMBL" id="EPS71762.1"/>
    </source>
</evidence>
<keyword evidence="8" id="KW-1185">Reference proteome</keyword>
<comment type="caution">
    <text evidence="7">The sequence shown here is derived from an EMBL/GenBank/DDBJ whole genome shotgun (WGS) entry which is preliminary data.</text>
</comment>
<dbReference type="AlphaFoldDB" id="S8EGF6"/>
<evidence type="ECO:0000256" key="1">
    <source>
        <dbReference type="ARBA" id="ARBA00009995"/>
    </source>
</evidence>
<dbReference type="FunFam" id="3.40.50.2000:FF:000060">
    <property type="entry name" value="Glycosyltransferase"/>
    <property type="match status" value="1"/>
</dbReference>
<evidence type="ECO:0000256" key="6">
    <source>
        <dbReference type="SAM" id="SignalP"/>
    </source>
</evidence>
<feature type="chain" id="PRO_5004563048" description="Glycosyltransferase" evidence="6">
    <location>
        <begin position="25"/>
        <end position="431"/>
    </location>
</feature>